<dbReference type="GO" id="GO:0006261">
    <property type="term" value="P:DNA-templated DNA replication"/>
    <property type="evidence" value="ECO:0007669"/>
    <property type="project" value="TreeGrafter"/>
</dbReference>
<organism evidence="5 6">
    <name type="scientific">Candidatus Blackburnbacteria bacterium RIFCSPLOWO2_01_FULL_40_20</name>
    <dbReference type="NCBI Taxonomy" id="1797519"/>
    <lineage>
        <taxon>Bacteria</taxon>
        <taxon>Candidatus Blackburniibacteriota</taxon>
    </lineage>
</organism>
<dbReference type="GO" id="GO:0003887">
    <property type="term" value="F:DNA-directed DNA polymerase activity"/>
    <property type="evidence" value="ECO:0007669"/>
    <property type="project" value="UniProtKB-KW"/>
</dbReference>
<name>A0A1G1VDH1_9BACT</name>
<evidence type="ECO:0000256" key="3">
    <source>
        <dbReference type="RuleBase" id="RU364063"/>
    </source>
</evidence>
<feature type="domain" description="AAA+ ATPase" evidence="4">
    <location>
        <begin position="33"/>
        <end position="220"/>
    </location>
</feature>
<protein>
    <recommendedName>
        <fullName evidence="3">DNA polymerase III subunit gamma/tau</fullName>
        <ecNumber evidence="3">2.7.7.7</ecNumber>
    </recommendedName>
</protein>
<dbReference type="PANTHER" id="PTHR11669:SF0">
    <property type="entry name" value="PROTEIN STICHEL-LIKE 2"/>
    <property type="match status" value="1"/>
</dbReference>
<dbReference type="InterPro" id="IPR048448">
    <property type="entry name" value="DnaX-like_C"/>
</dbReference>
<dbReference type="SUPFAM" id="SSF52540">
    <property type="entry name" value="P-loop containing nucleoside triphosphate hydrolases"/>
    <property type="match status" value="1"/>
</dbReference>
<comment type="caution">
    <text evidence="5">The sequence shown here is derived from an EMBL/GenBank/DDBJ whole genome shotgun (WGS) entry which is preliminary data.</text>
</comment>
<dbReference type="InterPro" id="IPR038454">
    <property type="entry name" value="DnaA_N_sf"/>
</dbReference>
<dbReference type="AlphaFoldDB" id="A0A1G1VDH1"/>
<keyword evidence="1 3" id="KW-0239">DNA-directed DNA polymerase</keyword>
<keyword evidence="3" id="KW-0547">Nucleotide-binding</keyword>
<dbReference type="InterPro" id="IPR050238">
    <property type="entry name" value="DNA_Rep/Repair_Clamp_Loader"/>
</dbReference>
<keyword evidence="3" id="KW-0808">Transferase</keyword>
<comment type="similarity">
    <text evidence="3">Belongs to the DnaX/STICHEL family.</text>
</comment>
<evidence type="ECO:0000259" key="4">
    <source>
        <dbReference type="SMART" id="SM00382"/>
    </source>
</evidence>
<evidence type="ECO:0000313" key="6">
    <source>
        <dbReference type="Proteomes" id="UP000178659"/>
    </source>
</evidence>
<proteinExistence type="inferred from homology"/>
<sequence>MTYYLKYRSQTLDQLDLEKVRDQLQKIVSSGRVPHALLFSGPRGSGKTSAARILAKVVNCEIRDKDKDKDKQSLTLRDKQSLTLRDKQSLTLRDKQSLTLRDKQSLTLRDKEPCNKCGSCVAITKGSSLDVIEIDAASNRGVDDIRTLRETVKLSPISARMKVYIIDEAHMLTTEASNALLKTLEEPPAHAMFILATTAPEKLLDTIRSRSTLINFYKGTVPEVIRSLKRVVKGEKLKVEDGVLEEIAGRVDGSFREAHKTLEQLSFGVEQIKLESVKNLLTSNIANPGKLISLLAAKDTIGGIGEIGEIVEKGASLKVYGVELVRLLRESMFAKLGVGGNDTARDLNVEDLRQLIELFCEAVRQIPTAVIPQLPLEMAIVKWCGEDRDRDKDKETNISIRVTEKVAVEQVLQTDTSFTEKSEEVEEKKEKKKTASTLTEAELEEKWKEIMKKTKDKNHSLEALLRACKPLSFDGRNLQVEVFYPFHKERLEKELYTSIFEKVASGVIGVDVRLESVLSSSKKRAADVTNVLAPKEEDLVKVAEEIFGGN</sequence>
<dbReference type="Gene3D" id="1.10.8.60">
    <property type="match status" value="1"/>
</dbReference>
<dbReference type="Gene3D" id="3.30.300.180">
    <property type="match status" value="1"/>
</dbReference>
<dbReference type="GO" id="GO:0009360">
    <property type="term" value="C:DNA polymerase III complex"/>
    <property type="evidence" value="ECO:0007669"/>
    <property type="project" value="InterPro"/>
</dbReference>
<dbReference type="GO" id="GO:0005524">
    <property type="term" value="F:ATP binding"/>
    <property type="evidence" value="ECO:0007669"/>
    <property type="project" value="UniProtKB-KW"/>
</dbReference>
<dbReference type="InterPro" id="IPR003593">
    <property type="entry name" value="AAA+_ATPase"/>
</dbReference>
<comment type="subunit">
    <text evidence="3">DNA polymerase III contains a core (composed of alpha, epsilon and theta chains) that associates with a tau subunit. This core dimerizes to form the POLIII' complex. PolIII' associates with the gamma complex (composed of gamma, delta, delta', psi and chi chains) and with the beta chain to form the complete DNA polymerase III complex.</text>
</comment>
<keyword evidence="3" id="KW-0548">Nucleotidyltransferase</keyword>
<comment type="catalytic activity">
    <reaction evidence="2 3">
        <text>DNA(n) + a 2'-deoxyribonucleoside 5'-triphosphate = DNA(n+1) + diphosphate</text>
        <dbReference type="Rhea" id="RHEA:22508"/>
        <dbReference type="Rhea" id="RHEA-COMP:17339"/>
        <dbReference type="Rhea" id="RHEA-COMP:17340"/>
        <dbReference type="ChEBI" id="CHEBI:33019"/>
        <dbReference type="ChEBI" id="CHEBI:61560"/>
        <dbReference type="ChEBI" id="CHEBI:173112"/>
        <dbReference type="EC" id="2.7.7.7"/>
    </reaction>
</comment>
<accession>A0A1G1VDH1</accession>
<dbReference type="SMART" id="SM00382">
    <property type="entry name" value="AAA"/>
    <property type="match status" value="1"/>
</dbReference>
<dbReference type="Pfam" id="PF13177">
    <property type="entry name" value="DNA_pol3_delta2"/>
    <property type="match status" value="2"/>
</dbReference>
<dbReference type="NCBIfam" id="TIGR02397">
    <property type="entry name" value="dnaX_nterm"/>
    <property type="match status" value="1"/>
</dbReference>
<gene>
    <name evidence="3" type="primary">dnaX</name>
    <name evidence="5" type="ORF">A3A77_04540</name>
</gene>
<evidence type="ECO:0000256" key="2">
    <source>
        <dbReference type="ARBA" id="ARBA00049244"/>
    </source>
</evidence>
<dbReference type="EMBL" id="MHCC01000015">
    <property type="protein sequence ID" value="OGY13409.1"/>
    <property type="molecule type" value="Genomic_DNA"/>
</dbReference>
<dbReference type="EC" id="2.7.7.7" evidence="3"/>
<dbReference type="Gene3D" id="3.40.50.300">
    <property type="entry name" value="P-loop containing nucleotide triphosphate hydrolases"/>
    <property type="match status" value="1"/>
</dbReference>
<dbReference type="InterPro" id="IPR012763">
    <property type="entry name" value="DNA_pol_III_sug/sutau_N"/>
</dbReference>
<evidence type="ECO:0000313" key="5">
    <source>
        <dbReference type="EMBL" id="OGY13409.1"/>
    </source>
</evidence>
<keyword evidence="3" id="KW-0067">ATP-binding</keyword>
<evidence type="ECO:0000256" key="1">
    <source>
        <dbReference type="ARBA" id="ARBA00022932"/>
    </source>
</evidence>
<dbReference type="PANTHER" id="PTHR11669">
    <property type="entry name" value="REPLICATION FACTOR C / DNA POLYMERASE III GAMMA-TAU SUBUNIT"/>
    <property type="match status" value="1"/>
</dbReference>
<reference evidence="5 6" key="1">
    <citation type="journal article" date="2016" name="Nat. Commun.">
        <title>Thousands of microbial genomes shed light on interconnected biogeochemical processes in an aquifer system.</title>
        <authorList>
            <person name="Anantharaman K."/>
            <person name="Brown C.T."/>
            <person name="Hug L.A."/>
            <person name="Sharon I."/>
            <person name="Castelle C.J."/>
            <person name="Probst A.J."/>
            <person name="Thomas B.C."/>
            <person name="Singh A."/>
            <person name="Wilkins M.J."/>
            <person name="Karaoz U."/>
            <person name="Brodie E.L."/>
            <person name="Williams K.H."/>
            <person name="Hubbard S.S."/>
            <person name="Banfield J.F."/>
        </authorList>
    </citation>
    <scope>NUCLEOTIDE SEQUENCE [LARGE SCALE GENOMIC DNA]</scope>
</reference>
<dbReference type="Proteomes" id="UP000178659">
    <property type="component" value="Unassembled WGS sequence"/>
</dbReference>
<dbReference type="InterPro" id="IPR027417">
    <property type="entry name" value="P-loop_NTPase"/>
</dbReference>
<comment type="function">
    <text evidence="3">DNA polymerase III is a complex, multichain enzyme responsible for most of the replicative synthesis in bacteria. This DNA polymerase also exhibits 3' to 5' exonuclease activity.</text>
</comment>
<dbReference type="Pfam" id="PF20964">
    <property type="entry name" value="DnaX_C"/>
    <property type="match status" value="1"/>
</dbReference>
<keyword evidence="3" id="KW-0235">DNA replication</keyword>